<keyword evidence="3" id="KW-1185">Reference proteome</keyword>
<name>A0AAW9RP28_9HYPH</name>
<dbReference type="EMBL" id="JAZHOF010000010">
    <property type="protein sequence ID" value="MEJ8574097.1"/>
    <property type="molecule type" value="Genomic_DNA"/>
</dbReference>
<dbReference type="AlphaFoldDB" id="A0AAW9RP28"/>
<sequence length="117" mass="13013">MAMQDRLSPQFDPILLHANGRYIVVDDCENAIEFAREAWQFGGDQATEWIGVHEALIQALESGRTEAFGDAVKRFRNAAHVSGWLDPHPMITANDPDAGIVSPRDAALRRASERKRA</sequence>
<organism evidence="2 3">
    <name type="scientific">Microbaculum marinum</name>
    <dbReference type="NCBI Taxonomy" id="1764581"/>
    <lineage>
        <taxon>Bacteria</taxon>
        <taxon>Pseudomonadati</taxon>
        <taxon>Pseudomonadota</taxon>
        <taxon>Alphaproteobacteria</taxon>
        <taxon>Hyphomicrobiales</taxon>
        <taxon>Tepidamorphaceae</taxon>
        <taxon>Microbaculum</taxon>
    </lineage>
</organism>
<evidence type="ECO:0008006" key="4">
    <source>
        <dbReference type="Google" id="ProtNLM"/>
    </source>
</evidence>
<evidence type="ECO:0000313" key="2">
    <source>
        <dbReference type="EMBL" id="MEJ8574097.1"/>
    </source>
</evidence>
<evidence type="ECO:0000313" key="3">
    <source>
        <dbReference type="Proteomes" id="UP001378188"/>
    </source>
</evidence>
<accession>A0AAW9RP28</accession>
<comment type="caution">
    <text evidence="2">The sequence shown here is derived from an EMBL/GenBank/DDBJ whole genome shotgun (WGS) entry which is preliminary data.</text>
</comment>
<feature type="region of interest" description="Disordered" evidence="1">
    <location>
        <begin position="93"/>
        <end position="117"/>
    </location>
</feature>
<reference evidence="2 3" key="1">
    <citation type="submission" date="2024-02" db="EMBL/GenBank/DDBJ databases">
        <title>Genome analysis and characterization of Microbaculum marinisediminis sp. nov., isolated from marine sediment.</title>
        <authorList>
            <person name="Du Z.-J."/>
            <person name="Ye Y.-Q."/>
            <person name="Zhang Z.-R."/>
            <person name="Yuan S.-M."/>
            <person name="Zhang X.-Y."/>
        </authorList>
    </citation>
    <scope>NUCLEOTIDE SEQUENCE [LARGE SCALE GENOMIC DNA]</scope>
    <source>
        <strain evidence="2 3">SDUM1044001</strain>
    </source>
</reference>
<proteinExistence type="predicted"/>
<dbReference type="Proteomes" id="UP001378188">
    <property type="component" value="Unassembled WGS sequence"/>
</dbReference>
<protein>
    <recommendedName>
        <fullName evidence="4">DUF982 domain-containing protein</fullName>
    </recommendedName>
</protein>
<dbReference type="RefSeq" id="WP_340331799.1">
    <property type="nucleotide sequence ID" value="NZ_JAZHOF010000010.1"/>
</dbReference>
<evidence type="ECO:0000256" key="1">
    <source>
        <dbReference type="SAM" id="MobiDB-lite"/>
    </source>
</evidence>
<gene>
    <name evidence="2" type="ORF">V3328_21605</name>
</gene>